<dbReference type="EMBL" id="LUCH01006778">
    <property type="protein sequence ID" value="KAF5397100.1"/>
    <property type="molecule type" value="Genomic_DNA"/>
</dbReference>
<keyword evidence="8" id="KW-1185">Reference proteome</keyword>
<keyword evidence="4" id="KW-0539">Nucleus</keyword>
<protein>
    <submittedName>
        <fullName evidence="7">U3 small nucleolar ribonucleoprotein MPP10</fullName>
    </submittedName>
</protein>
<dbReference type="GO" id="GO:0034457">
    <property type="term" value="C:Mpp10 complex"/>
    <property type="evidence" value="ECO:0007669"/>
    <property type="project" value="InterPro"/>
</dbReference>
<evidence type="ECO:0000256" key="1">
    <source>
        <dbReference type="ARBA" id="ARBA00004604"/>
    </source>
</evidence>
<dbReference type="InterPro" id="IPR012173">
    <property type="entry name" value="Mpp10"/>
</dbReference>
<comment type="subcellular location">
    <subcellularLocation>
        <location evidence="1">Nucleus</location>
        <location evidence="1">Nucleolus</location>
    </subcellularLocation>
</comment>
<evidence type="ECO:0000256" key="2">
    <source>
        <dbReference type="ARBA" id="ARBA00022517"/>
    </source>
</evidence>
<dbReference type="PANTHER" id="PTHR17039">
    <property type="entry name" value="U3 SMALL NUCLEOLAR RIBONUCLEOPROTEIN PROTEIN MPP10"/>
    <property type="match status" value="1"/>
</dbReference>
<gene>
    <name evidence="7" type="ORF">PHET_10070</name>
</gene>
<dbReference type="GO" id="GO:0005732">
    <property type="term" value="C:sno(s)RNA-containing ribonucleoprotein complex"/>
    <property type="evidence" value="ECO:0007669"/>
    <property type="project" value="InterPro"/>
</dbReference>
<dbReference type="GO" id="GO:0006364">
    <property type="term" value="P:rRNA processing"/>
    <property type="evidence" value="ECO:0007669"/>
    <property type="project" value="UniProtKB-KW"/>
</dbReference>
<keyword evidence="2" id="KW-0690">Ribosome biogenesis</keyword>
<evidence type="ECO:0000256" key="5">
    <source>
        <dbReference type="ARBA" id="ARBA00023274"/>
    </source>
</evidence>
<dbReference type="GO" id="GO:0032040">
    <property type="term" value="C:small-subunit processome"/>
    <property type="evidence" value="ECO:0007669"/>
    <property type="project" value="TreeGrafter"/>
</dbReference>
<proteinExistence type="inferred from homology"/>
<sequence length="319" mass="36272">MLLISVCFSLLGDGIDDQPHGWIQDVVYDCLEEDHVPLPFKLASAILLKMRLKAKIKTKSNPFDELQKQLDTETDRLETYLLGDKPWHLKGEVVAQDREENTVLEEHLEVQRHGAFKPPPTNETKILEFIMKTIKDQSFDSPTFKFKPKPTQNTVSQALPVNPSQKSLVEDYENLFAKNNLLEKEQDDPVKNTIQKEMCHLFEMLDALSHSHFVPFKHSSEVTVIQNRPALTVEETGQEVVSTADLLAPEEVCAPRGEVLKGSTETTSSDRRRHRKKLMRIRAKRSNFGAKTDVTKDKKAALARVLRMAHKPGSKIKVV</sequence>
<organism evidence="7 8">
    <name type="scientific">Paragonimus heterotremus</name>
    <dbReference type="NCBI Taxonomy" id="100268"/>
    <lineage>
        <taxon>Eukaryota</taxon>
        <taxon>Metazoa</taxon>
        <taxon>Spiralia</taxon>
        <taxon>Lophotrochozoa</taxon>
        <taxon>Platyhelminthes</taxon>
        <taxon>Trematoda</taxon>
        <taxon>Digenea</taxon>
        <taxon>Plagiorchiida</taxon>
        <taxon>Troglotremata</taxon>
        <taxon>Troglotrematidae</taxon>
        <taxon>Paragonimus</taxon>
    </lineage>
</organism>
<dbReference type="Pfam" id="PF04006">
    <property type="entry name" value="Mpp10"/>
    <property type="match status" value="1"/>
</dbReference>
<keyword evidence="3" id="KW-0698">rRNA processing</keyword>
<accession>A0A8J4SV30</accession>
<comment type="similarity">
    <text evidence="6">Belongs to the MPP10 family.</text>
</comment>
<keyword evidence="5 7" id="KW-0687">Ribonucleoprotein</keyword>
<evidence type="ECO:0000313" key="8">
    <source>
        <dbReference type="Proteomes" id="UP000748531"/>
    </source>
</evidence>
<evidence type="ECO:0000256" key="3">
    <source>
        <dbReference type="ARBA" id="ARBA00022552"/>
    </source>
</evidence>
<evidence type="ECO:0000256" key="4">
    <source>
        <dbReference type="ARBA" id="ARBA00023242"/>
    </source>
</evidence>
<comment type="caution">
    <text evidence="7">The sequence shown here is derived from an EMBL/GenBank/DDBJ whole genome shotgun (WGS) entry which is preliminary data.</text>
</comment>
<reference evidence="7" key="1">
    <citation type="submission" date="2019-05" db="EMBL/GenBank/DDBJ databases">
        <title>Annotation for the trematode Paragonimus heterotremus.</title>
        <authorList>
            <person name="Choi Y.-J."/>
        </authorList>
    </citation>
    <scope>NUCLEOTIDE SEQUENCE</scope>
    <source>
        <strain evidence="7">LC</strain>
    </source>
</reference>
<name>A0A8J4SV30_9TREM</name>
<dbReference type="PANTHER" id="PTHR17039:SF0">
    <property type="entry name" value="U3 SMALL NUCLEOLAR RIBONUCLEOPROTEIN PROTEIN MPP10"/>
    <property type="match status" value="1"/>
</dbReference>
<evidence type="ECO:0000256" key="6">
    <source>
        <dbReference type="ARBA" id="ARBA00029455"/>
    </source>
</evidence>
<dbReference type="AlphaFoldDB" id="A0A8J4SV30"/>
<dbReference type="OrthoDB" id="445326at2759"/>
<dbReference type="Proteomes" id="UP000748531">
    <property type="component" value="Unassembled WGS sequence"/>
</dbReference>
<evidence type="ECO:0000313" key="7">
    <source>
        <dbReference type="EMBL" id="KAF5397100.1"/>
    </source>
</evidence>